<comment type="caution">
    <text evidence="2">The sequence shown here is derived from an EMBL/GenBank/DDBJ whole genome shotgun (WGS) entry which is preliminary data.</text>
</comment>
<evidence type="ECO:0000256" key="1">
    <source>
        <dbReference type="SAM" id="Phobius"/>
    </source>
</evidence>
<keyword evidence="3" id="KW-1185">Reference proteome</keyword>
<accession>A0A8X6UEY5</accession>
<dbReference type="EMBL" id="BMAW01032472">
    <property type="protein sequence ID" value="GFU25682.1"/>
    <property type="molecule type" value="Genomic_DNA"/>
</dbReference>
<sequence>MCFYYNKLCSKGKDLRQTRLLLHILFKKNHSDSRMAKYNPIMIVPKITQACSGIAAMFMFGYIWKADEKAGKALQERRQKQVKPVMS</sequence>
<evidence type="ECO:0000313" key="3">
    <source>
        <dbReference type="Proteomes" id="UP000887013"/>
    </source>
</evidence>
<proteinExistence type="predicted"/>
<protein>
    <submittedName>
        <fullName evidence="2">Uncharacterized protein</fullName>
    </submittedName>
</protein>
<dbReference type="OrthoDB" id="10454266at2759"/>
<dbReference type="Proteomes" id="UP000887013">
    <property type="component" value="Unassembled WGS sequence"/>
</dbReference>
<organism evidence="2 3">
    <name type="scientific">Nephila pilipes</name>
    <name type="common">Giant wood spider</name>
    <name type="synonym">Nephila maculata</name>
    <dbReference type="NCBI Taxonomy" id="299642"/>
    <lineage>
        <taxon>Eukaryota</taxon>
        <taxon>Metazoa</taxon>
        <taxon>Ecdysozoa</taxon>
        <taxon>Arthropoda</taxon>
        <taxon>Chelicerata</taxon>
        <taxon>Arachnida</taxon>
        <taxon>Araneae</taxon>
        <taxon>Araneomorphae</taxon>
        <taxon>Entelegynae</taxon>
        <taxon>Araneoidea</taxon>
        <taxon>Nephilidae</taxon>
        <taxon>Nephila</taxon>
    </lineage>
</organism>
<gene>
    <name evidence="2" type="ORF">NPIL_258551</name>
</gene>
<keyword evidence="1" id="KW-0472">Membrane</keyword>
<name>A0A8X6UEY5_NEPPI</name>
<feature type="transmembrane region" description="Helical" evidence="1">
    <location>
        <begin position="43"/>
        <end position="64"/>
    </location>
</feature>
<keyword evidence="1" id="KW-1133">Transmembrane helix</keyword>
<evidence type="ECO:0000313" key="2">
    <source>
        <dbReference type="EMBL" id="GFU25682.1"/>
    </source>
</evidence>
<reference evidence="2" key="1">
    <citation type="submission" date="2020-08" db="EMBL/GenBank/DDBJ databases">
        <title>Multicomponent nature underlies the extraordinary mechanical properties of spider dragline silk.</title>
        <authorList>
            <person name="Kono N."/>
            <person name="Nakamura H."/>
            <person name="Mori M."/>
            <person name="Yoshida Y."/>
            <person name="Ohtoshi R."/>
            <person name="Malay A.D."/>
            <person name="Moran D.A.P."/>
            <person name="Tomita M."/>
            <person name="Numata K."/>
            <person name="Arakawa K."/>
        </authorList>
    </citation>
    <scope>NUCLEOTIDE SEQUENCE</scope>
</reference>
<dbReference type="AlphaFoldDB" id="A0A8X6UEY5"/>
<keyword evidence="1" id="KW-0812">Transmembrane</keyword>